<reference evidence="1" key="1">
    <citation type="submission" date="2021-02" db="EMBL/GenBank/DDBJ databases">
        <authorList>
            <person name="Nowell W R."/>
        </authorList>
    </citation>
    <scope>NUCLEOTIDE SEQUENCE</scope>
</reference>
<accession>A0A8S3BHJ5</accession>
<sequence>MATHRILLKLTQHFVSEHIRFESLHRSQNNVGVRIDPSCGDLT</sequence>
<protein>
    <submittedName>
        <fullName evidence="1">Uncharacterized protein</fullName>
    </submittedName>
</protein>
<evidence type="ECO:0000313" key="2">
    <source>
        <dbReference type="Proteomes" id="UP000676336"/>
    </source>
</evidence>
<comment type="caution">
    <text evidence="1">The sequence shown here is derived from an EMBL/GenBank/DDBJ whole genome shotgun (WGS) entry which is preliminary data.</text>
</comment>
<dbReference type="Proteomes" id="UP000676336">
    <property type="component" value="Unassembled WGS sequence"/>
</dbReference>
<organism evidence="1 2">
    <name type="scientific">Rotaria magnacalcarata</name>
    <dbReference type="NCBI Taxonomy" id="392030"/>
    <lineage>
        <taxon>Eukaryota</taxon>
        <taxon>Metazoa</taxon>
        <taxon>Spiralia</taxon>
        <taxon>Gnathifera</taxon>
        <taxon>Rotifera</taxon>
        <taxon>Eurotatoria</taxon>
        <taxon>Bdelloidea</taxon>
        <taxon>Philodinida</taxon>
        <taxon>Philodinidae</taxon>
        <taxon>Rotaria</taxon>
    </lineage>
</organism>
<dbReference type="EMBL" id="CAJOBI010156097">
    <property type="protein sequence ID" value="CAF4831868.1"/>
    <property type="molecule type" value="Genomic_DNA"/>
</dbReference>
<gene>
    <name evidence="1" type="ORF">SMN809_LOCUS48524</name>
</gene>
<name>A0A8S3BHJ5_9BILA</name>
<proteinExistence type="predicted"/>
<feature type="non-terminal residue" evidence="1">
    <location>
        <position position="43"/>
    </location>
</feature>
<evidence type="ECO:0000313" key="1">
    <source>
        <dbReference type="EMBL" id="CAF4831868.1"/>
    </source>
</evidence>
<dbReference type="AlphaFoldDB" id="A0A8S3BHJ5"/>